<proteinExistence type="predicted"/>
<dbReference type="InterPro" id="IPR035235">
    <property type="entry name" value="DUF5343"/>
</dbReference>
<protein>
    <recommendedName>
        <fullName evidence="4">DUF5343 domain-containing protein</fullName>
    </recommendedName>
</protein>
<dbReference type="Proteomes" id="UP000191905">
    <property type="component" value="Unassembled WGS sequence"/>
</dbReference>
<gene>
    <name evidence="2" type="ORF">BFN67_13915</name>
</gene>
<comment type="caution">
    <text evidence="2">The sequence shown here is derived from an EMBL/GenBank/DDBJ whole genome shotgun (WGS) entry which is preliminary data.</text>
</comment>
<dbReference type="OrthoDB" id="165598at2"/>
<evidence type="ECO:0000313" key="2">
    <source>
        <dbReference type="EMBL" id="OQM76476.1"/>
    </source>
</evidence>
<keyword evidence="3" id="KW-1185">Reference proteome</keyword>
<dbReference type="RefSeq" id="WP_080918741.1">
    <property type="nucleotide sequence ID" value="NZ_MDET01000007.1"/>
</dbReference>
<evidence type="ECO:0008006" key="4">
    <source>
        <dbReference type="Google" id="ProtNLM"/>
    </source>
</evidence>
<dbReference type="AlphaFoldDB" id="A0A1V8RTF0"/>
<organism evidence="2 3">
    <name type="scientific">Manganibacter manganicus</name>
    <dbReference type="NCBI Taxonomy" id="1873176"/>
    <lineage>
        <taxon>Bacteria</taxon>
        <taxon>Pseudomonadati</taxon>
        <taxon>Pseudomonadota</taxon>
        <taxon>Alphaproteobacteria</taxon>
        <taxon>Hyphomicrobiales</taxon>
        <taxon>Phyllobacteriaceae</taxon>
        <taxon>Manganibacter</taxon>
    </lineage>
</organism>
<name>A0A1V8RTF0_9HYPH</name>
<reference evidence="2 3" key="1">
    <citation type="journal article" date="2016" name="Int. J. Syst. Evol. Microbiol.">
        <title>Pseudaminobacter manganicus sp. nov., isolated from sludge of a manganese mine.</title>
        <authorList>
            <person name="Li J."/>
            <person name="Huang J."/>
            <person name="Liao S."/>
            <person name="Wang G."/>
        </authorList>
    </citation>
    <scope>NUCLEOTIDE SEQUENCE [LARGE SCALE GENOMIC DNA]</scope>
    <source>
        <strain evidence="2 3">JH-7</strain>
    </source>
</reference>
<evidence type="ECO:0000313" key="3">
    <source>
        <dbReference type="Proteomes" id="UP000191905"/>
    </source>
</evidence>
<accession>A0A1V8RTF0</accession>
<sequence>MPVTADHPAPYAPASAILALIDRHRNKGLQTPVDTDVLARSGISGSLIPRTLQALQTLDLIGDDAKPTPILEGLRLAPEGEFKARLAEWLNAAYADALSYVDPATDDEVRIRDAFRSYSPVGQQSRMVTLFTGLFSAAGIAPEKPKATPRKPQRSTIAAKPTAARQKGPASKQQGNGNPAGTAFSVLPPALSGLMASLPSSGQSWQKQDRDRFLHTFGAVLDFCFPVDDRPKQKQYAEQENDEGEG</sequence>
<dbReference type="EMBL" id="MDET01000007">
    <property type="protein sequence ID" value="OQM76476.1"/>
    <property type="molecule type" value="Genomic_DNA"/>
</dbReference>
<feature type="region of interest" description="Disordered" evidence="1">
    <location>
        <begin position="142"/>
        <end position="185"/>
    </location>
</feature>
<evidence type="ECO:0000256" key="1">
    <source>
        <dbReference type="SAM" id="MobiDB-lite"/>
    </source>
</evidence>
<dbReference type="Pfam" id="PF17278">
    <property type="entry name" value="DUF5343"/>
    <property type="match status" value="1"/>
</dbReference>